<reference evidence="2 3" key="1">
    <citation type="submission" date="2019-02" db="EMBL/GenBank/DDBJ databases">
        <title>Pedobacter sp. RP-3-21 sp. nov., isolated from Arctic soil.</title>
        <authorList>
            <person name="Dahal R.H."/>
        </authorList>
    </citation>
    <scope>NUCLEOTIDE SEQUENCE [LARGE SCALE GENOMIC DNA]</scope>
    <source>
        <strain evidence="2 3">RP-3-21</strain>
    </source>
</reference>
<proteinExistence type="predicted"/>
<evidence type="ECO:0000313" key="2">
    <source>
        <dbReference type="EMBL" id="TCD13632.1"/>
    </source>
</evidence>
<evidence type="ECO:0000259" key="1">
    <source>
        <dbReference type="Pfam" id="PF01609"/>
    </source>
</evidence>
<name>A0A4R0P9N9_9SPHI</name>
<gene>
    <name evidence="2" type="ORF">EZ456_24910</name>
</gene>
<protein>
    <submittedName>
        <fullName evidence="2">IS4 family transposase</fullName>
    </submittedName>
</protein>
<dbReference type="Gene3D" id="1.10.740.10">
    <property type="entry name" value="Transferase Inhibitor Protein From Tn5, Chain"/>
    <property type="match status" value="1"/>
</dbReference>
<keyword evidence="3" id="KW-1185">Reference proteome</keyword>
<dbReference type="InterPro" id="IPR014737">
    <property type="entry name" value="Transposase_Tn5-like_C"/>
</dbReference>
<dbReference type="GO" id="GO:0006313">
    <property type="term" value="P:DNA transposition"/>
    <property type="evidence" value="ECO:0007669"/>
    <property type="project" value="InterPro"/>
</dbReference>
<dbReference type="GO" id="GO:0004803">
    <property type="term" value="F:transposase activity"/>
    <property type="evidence" value="ECO:0007669"/>
    <property type="project" value="InterPro"/>
</dbReference>
<accession>A0A4R0P9N9</accession>
<dbReference type="InterPro" id="IPR012337">
    <property type="entry name" value="RNaseH-like_sf"/>
</dbReference>
<dbReference type="InterPro" id="IPR002559">
    <property type="entry name" value="Transposase_11"/>
</dbReference>
<comment type="caution">
    <text evidence="2">The sequence shown here is derived from an EMBL/GenBank/DDBJ whole genome shotgun (WGS) entry which is preliminary data.</text>
</comment>
<dbReference type="Gene3D" id="3.90.350.10">
    <property type="entry name" value="Transposase Inhibitor Protein From Tn5, Chain A, domain 1"/>
    <property type="match status" value="1"/>
</dbReference>
<dbReference type="RefSeq" id="WP_131534935.1">
    <property type="nucleotide sequence ID" value="NZ_SJSO01000054.1"/>
</dbReference>
<dbReference type="NCBIfam" id="NF033590">
    <property type="entry name" value="transpos_IS4_3"/>
    <property type="match status" value="1"/>
</dbReference>
<sequence>MMLDHCYSGVYKGFLSDSRIAVRLENCLSDLLSSGTAVINRLAPTHSLKAAFYRMLSNKRLEHDDILEGGYRLCNSTLNSLKHVLCIQDTTEFNYRGIRNKLGELDPNIGPTGNKTVPGFFCHPMLVVDAESSSIQGLSSVIIYNRTWHQKDKNERNYAQLPIQDKESYRWIKSTELSRGIIPETTVMTVIGDRESDIYEEFIVVPDQRTHVLVRSRADRNLSDKGKLYSRLDGIVPQGNSTIHVSSTKKRKARIAHMDISFSKVIICASRNYKGEQKTIELSAILVKERAETVPDGELPILWRLLTTHRIETLEQANQCIEWYKKRWLIEELFRVIKTKGFGIESSQLGSGAGLKKMLSMTLLVALKIMQLKLGLKDESMQAADVFSSNQIDYLDMVRQRVEGGTELQKNPYKKQTLAWATWLLARLAGWSGYKSHGPPGYITIKEGLDKFNQQFIVYAQVMEHKDVCKD</sequence>
<dbReference type="OrthoDB" id="8617434at2"/>
<organism evidence="2 3">
    <name type="scientific">Pedobacter psychrodurus</name>
    <dbReference type="NCBI Taxonomy" id="2530456"/>
    <lineage>
        <taxon>Bacteria</taxon>
        <taxon>Pseudomonadati</taxon>
        <taxon>Bacteroidota</taxon>
        <taxon>Sphingobacteriia</taxon>
        <taxon>Sphingobacteriales</taxon>
        <taxon>Sphingobacteriaceae</taxon>
        <taxon>Pedobacter</taxon>
    </lineage>
</organism>
<dbReference type="EMBL" id="SJSO01000054">
    <property type="protein sequence ID" value="TCD13632.1"/>
    <property type="molecule type" value="Genomic_DNA"/>
</dbReference>
<evidence type="ECO:0000313" key="3">
    <source>
        <dbReference type="Proteomes" id="UP000293925"/>
    </source>
</evidence>
<dbReference type="InterPro" id="IPR047768">
    <property type="entry name" value="Tn5p-like"/>
</dbReference>
<dbReference type="PANTHER" id="PTHR37319:SF1">
    <property type="entry name" value="TRANSPOSASE TN5 DIMERISATION DOMAIN-CONTAINING PROTEIN"/>
    <property type="match status" value="1"/>
</dbReference>
<dbReference type="InterPro" id="IPR054836">
    <property type="entry name" value="Tn5_transposase"/>
</dbReference>
<dbReference type="Proteomes" id="UP000293925">
    <property type="component" value="Unassembled WGS sequence"/>
</dbReference>
<feature type="domain" description="Transposase IS4-like" evidence="1">
    <location>
        <begin position="190"/>
        <end position="366"/>
    </location>
</feature>
<dbReference type="GO" id="GO:0003677">
    <property type="term" value="F:DNA binding"/>
    <property type="evidence" value="ECO:0007669"/>
    <property type="project" value="InterPro"/>
</dbReference>
<dbReference type="Pfam" id="PF01609">
    <property type="entry name" value="DDE_Tnp_1"/>
    <property type="match status" value="1"/>
</dbReference>
<dbReference type="PANTHER" id="PTHR37319">
    <property type="entry name" value="TRANSPOSASE"/>
    <property type="match status" value="1"/>
</dbReference>
<dbReference type="SUPFAM" id="SSF53098">
    <property type="entry name" value="Ribonuclease H-like"/>
    <property type="match status" value="1"/>
</dbReference>
<dbReference type="AlphaFoldDB" id="A0A4R0P9N9"/>